<accession>A0A0F9VPW6</accession>
<keyword evidence="1" id="KW-0472">Membrane</keyword>
<protein>
    <submittedName>
        <fullName evidence="2">Uncharacterized protein</fullName>
    </submittedName>
</protein>
<dbReference type="AlphaFoldDB" id="A0A0F9VPW6"/>
<sequence>MGFFETLKMVGLGGIVVAVGCVWFQMSMERKKARKVDNAAADITKRALAKFPAYEGCLAVDGEAHCLFINETTRMTLVATPAFAKEIPFDDYIAANIITGGATAVETRKSGVAGRVIAGGLIGGGAGAVVGALTAKSVQDHVSTTSSISLSVETTDPAFQEFGWTFFTPVGLMRDLQPHEVWIYMQNATAAYNRLAPLFVLHATEENGLVAI</sequence>
<keyword evidence="1" id="KW-1133">Transmembrane helix</keyword>
<comment type="caution">
    <text evidence="2">The sequence shown here is derived from an EMBL/GenBank/DDBJ whole genome shotgun (WGS) entry which is preliminary data.</text>
</comment>
<feature type="transmembrane region" description="Helical" evidence="1">
    <location>
        <begin position="6"/>
        <end position="24"/>
    </location>
</feature>
<proteinExistence type="predicted"/>
<organism evidence="2">
    <name type="scientific">marine sediment metagenome</name>
    <dbReference type="NCBI Taxonomy" id="412755"/>
    <lineage>
        <taxon>unclassified sequences</taxon>
        <taxon>metagenomes</taxon>
        <taxon>ecological metagenomes</taxon>
    </lineage>
</organism>
<reference evidence="2" key="1">
    <citation type="journal article" date="2015" name="Nature">
        <title>Complex archaea that bridge the gap between prokaryotes and eukaryotes.</title>
        <authorList>
            <person name="Spang A."/>
            <person name="Saw J.H."/>
            <person name="Jorgensen S.L."/>
            <person name="Zaremba-Niedzwiedzka K."/>
            <person name="Martijn J."/>
            <person name="Lind A.E."/>
            <person name="van Eijk R."/>
            <person name="Schleper C."/>
            <person name="Guy L."/>
            <person name="Ettema T.J."/>
        </authorList>
    </citation>
    <scope>NUCLEOTIDE SEQUENCE</scope>
</reference>
<gene>
    <name evidence="2" type="ORF">LCGC14_0113280</name>
</gene>
<keyword evidence="1" id="KW-0812">Transmembrane</keyword>
<evidence type="ECO:0000256" key="1">
    <source>
        <dbReference type="SAM" id="Phobius"/>
    </source>
</evidence>
<dbReference type="EMBL" id="LAZR01000033">
    <property type="protein sequence ID" value="KKO01973.1"/>
    <property type="molecule type" value="Genomic_DNA"/>
</dbReference>
<evidence type="ECO:0000313" key="2">
    <source>
        <dbReference type="EMBL" id="KKO01973.1"/>
    </source>
</evidence>
<name>A0A0F9VPW6_9ZZZZ</name>